<protein>
    <submittedName>
        <fullName evidence="2">Uncharacterized protein</fullName>
    </submittedName>
</protein>
<gene>
    <name evidence="2" type="ORF">TPSB3V08_LOCUS5159</name>
</gene>
<evidence type="ECO:0000313" key="2">
    <source>
        <dbReference type="EMBL" id="CAD7405827.1"/>
    </source>
</evidence>
<dbReference type="EMBL" id="OD002661">
    <property type="protein sequence ID" value="CAD7405827.1"/>
    <property type="molecule type" value="Genomic_DNA"/>
</dbReference>
<reference evidence="2" key="1">
    <citation type="submission" date="2020-11" db="EMBL/GenBank/DDBJ databases">
        <authorList>
            <person name="Tran Van P."/>
        </authorList>
    </citation>
    <scope>NUCLEOTIDE SEQUENCE</scope>
</reference>
<dbReference type="AlphaFoldDB" id="A0A7R9D258"/>
<evidence type="ECO:0000256" key="1">
    <source>
        <dbReference type="SAM" id="MobiDB-lite"/>
    </source>
</evidence>
<feature type="region of interest" description="Disordered" evidence="1">
    <location>
        <begin position="119"/>
        <end position="146"/>
    </location>
</feature>
<organism evidence="2">
    <name type="scientific">Timema poppense</name>
    <name type="common">Walking stick</name>
    <dbReference type="NCBI Taxonomy" id="170557"/>
    <lineage>
        <taxon>Eukaryota</taxon>
        <taxon>Metazoa</taxon>
        <taxon>Ecdysozoa</taxon>
        <taxon>Arthropoda</taxon>
        <taxon>Hexapoda</taxon>
        <taxon>Insecta</taxon>
        <taxon>Pterygota</taxon>
        <taxon>Neoptera</taxon>
        <taxon>Polyneoptera</taxon>
        <taxon>Phasmatodea</taxon>
        <taxon>Timematodea</taxon>
        <taxon>Timematoidea</taxon>
        <taxon>Timematidae</taxon>
        <taxon>Timema</taxon>
    </lineage>
</organism>
<sequence length="182" mass="19830">MKAIAMHTTLRNVDVTSTQLMSCPGGVISAHPSNTGQGLVTRYNRHGCVGFLLLKKNPLTPAAFEPTIIRYNPSPLNNLSVFSDGTPIGRSPAEKDANKMDPKELIGKVELEEVNPHLRGGRVKNHLGKTTPPDRDSNLDLPVLSSRSQHDKRVVQFMKSSGGEASSRNGQKFALFTNWANS</sequence>
<accession>A0A7R9D258</accession>
<name>A0A7R9D258_TIMPO</name>
<proteinExistence type="predicted"/>